<dbReference type="GO" id="GO:0043043">
    <property type="term" value="P:peptide biosynthetic process"/>
    <property type="evidence" value="ECO:0007669"/>
    <property type="project" value="InterPro"/>
</dbReference>
<evidence type="ECO:0000313" key="4">
    <source>
        <dbReference type="EMBL" id="KKP91735.1"/>
    </source>
</evidence>
<dbReference type="SMART" id="SM00841">
    <property type="entry name" value="Elong-fact-P_C"/>
    <property type="match status" value="1"/>
</dbReference>
<keyword evidence="4" id="KW-0648">Protein biosynthesis</keyword>
<evidence type="ECO:0000256" key="1">
    <source>
        <dbReference type="ARBA" id="ARBA00009479"/>
    </source>
</evidence>
<comment type="similarity">
    <text evidence="1">Belongs to the elongation factor P family.</text>
</comment>
<dbReference type="CDD" id="cd05794">
    <property type="entry name" value="S1_EF-P_repeat_2"/>
    <property type="match status" value="1"/>
</dbReference>
<dbReference type="PROSITE" id="PS01275">
    <property type="entry name" value="EFP"/>
    <property type="match status" value="1"/>
</dbReference>
<dbReference type="Gene3D" id="2.30.30.30">
    <property type="match status" value="1"/>
</dbReference>
<dbReference type="Gene3D" id="2.40.50.140">
    <property type="entry name" value="Nucleic acid-binding proteins"/>
    <property type="match status" value="2"/>
</dbReference>
<dbReference type="SUPFAM" id="SSF50249">
    <property type="entry name" value="Nucleic acid-binding proteins"/>
    <property type="match status" value="2"/>
</dbReference>
<sequence>MPLTNQPVKGMYIIEENKIYYLLDRQLKTQGRQGGLIIMRLQSMETGNQITKTIKSGAKVEHIEPETKEMQYLYSDEKGSYFMDSETYETMFIAKDTIGNYINFLKEGSTTLILMYDGKILNIKEVPTVVLTVTETSDAVKGNTANSATKLAKVETGFELQVPMFIKEGDEIKINTDSGTYSGKAN</sequence>
<dbReference type="Pfam" id="PF01132">
    <property type="entry name" value="EFP"/>
    <property type="match status" value="1"/>
</dbReference>
<evidence type="ECO:0000259" key="2">
    <source>
        <dbReference type="SMART" id="SM00841"/>
    </source>
</evidence>
<dbReference type="InterPro" id="IPR020599">
    <property type="entry name" value="Transl_elong_fac_P/YeiP"/>
</dbReference>
<dbReference type="PANTHER" id="PTHR30053">
    <property type="entry name" value="ELONGATION FACTOR P"/>
    <property type="match status" value="1"/>
</dbReference>
<feature type="domain" description="Elongation factor P C-terminal" evidence="2">
    <location>
        <begin position="129"/>
        <end position="184"/>
    </location>
</feature>
<dbReference type="InterPro" id="IPR012340">
    <property type="entry name" value="NA-bd_OB-fold"/>
</dbReference>
<dbReference type="SMART" id="SM01185">
    <property type="entry name" value="EFP"/>
    <property type="match status" value="1"/>
</dbReference>
<dbReference type="NCBIfam" id="NF001810">
    <property type="entry name" value="PRK00529.1"/>
    <property type="match status" value="1"/>
</dbReference>
<dbReference type="AlphaFoldDB" id="A0A0G0FWI2"/>
<proteinExistence type="inferred from homology"/>
<name>A0A0G0FWI2_9BACT</name>
<feature type="domain" description="Translation elongation factor P/YeiP central" evidence="3">
    <location>
        <begin position="67"/>
        <end position="121"/>
    </location>
</feature>
<dbReference type="Pfam" id="PF08207">
    <property type="entry name" value="EFP_N"/>
    <property type="match status" value="1"/>
</dbReference>
<dbReference type="InterPro" id="IPR001059">
    <property type="entry name" value="Transl_elong_P/YeiP_cen"/>
</dbReference>
<dbReference type="FunFam" id="2.40.50.140:FF:000009">
    <property type="entry name" value="Elongation factor P"/>
    <property type="match status" value="1"/>
</dbReference>
<keyword evidence="4" id="KW-0251">Elongation factor</keyword>
<dbReference type="InterPro" id="IPR008991">
    <property type="entry name" value="Translation_prot_SH3-like_sf"/>
</dbReference>
<dbReference type="PANTHER" id="PTHR30053:SF14">
    <property type="entry name" value="TRANSLATION ELONGATION FACTOR KOW-LIKE DOMAIN-CONTAINING PROTEIN"/>
    <property type="match status" value="1"/>
</dbReference>
<dbReference type="SUPFAM" id="SSF50104">
    <property type="entry name" value="Translation proteins SH3-like domain"/>
    <property type="match status" value="1"/>
</dbReference>
<dbReference type="GO" id="GO:0005829">
    <property type="term" value="C:cytosol"/>
    <property type="evidence" value="ECO:0007669"/>
    <property type="project" value="UniProtKB-ARBA"/>
</dbReference>
<evidence type="ECO:0000259" key="3">
    <source>
        <dbReference type="SMART" id="SM01185"/>
    </source>
</evidence>
<dbReference type="EMBL" id="LBRE01000028">
    <property type="protein sequence ID" value="KKP91735.1"/>
    <property type="molecule type" value="Genomic_DNA"/>
</dbReference>
<organism evidence="4 5">
    <name type="scientific">candidate division WS6 bacterium GW2011_GWC1_36_11</name>
    <dbReference type="NCBI Taxonomy" id="1619090"/>
    <lineage>
        <taxon>Bacteria</taxon>
        <taxon>Candidatus Dojkabacteria</taxon>
    </lineage>
</organism>
<protein>
    <submittedName>
        <fullName evidence="4">Elongation factor P</fullName>
    </submittedName>
</protein>
<gene>
    <name evidence="4" type="ORF">UR96_C0028G0010</name>
</gene>
<dbReference type="InterPro" id="IPR013852">
    <property type="entry name" value="Transl_elong_P/YeiP_CS"/>
</dbReference>
<dbReference type="CDD" id="cd04470">
    <property type="entry name" value="S1_EF-P_repeat_1"/>
    <property type="match status" value="1"/>
</dbReference>
<dbReference type="FunFam" id="2.40.50.140:FF:000004">
    <property type="entry name" value="Elongation factor P"/>
    <property type="match status" value="1"/>
</dbReference>
<reference evidence="4 5" key="1">
    <citation type="journal article" date="2015" name="Nature">
        <title>rRNA introns, odd ribosomes, and small enigmatic genomes across a large radiation of phyla.</title>
        <authorList>
            <person name="Brown C.T."/>
            <person name="Hug L.A."/>
            <person name="Thomas B.C."/>
            <person name="Sharon I."/>
            <person name="Castelle C.J."/>
            <person name="Singh A."/>
            <person name="Wilkins M.J."/>
            <person name="Williams K.H."/>
            <person name="Banfield J.F."/>
        </authorList>
    </citation>
    <scope>NUCLEOTIDE SEQUENCE [LARGE SCALE GENOMIC DNA]</scope>
</reference>
<dbReference type="PATRIC" id="fig|1619090.3.peg.569"/>
<accession>A0A0G0FWI2</accession>
<dbReference type="Pfam" id="PF09285">
    <property type="entry name" value="Elong-fact-P_C"/>
    <property type="match status" value="1"/>
</dbReference>
<evidence type="ECO:0000313" key="5">
    <source>
        <dbReference type="Proteomes" id="UP000034140"/>
    </source>
</evidence>
<dbReference type="Proteomes" id="UP000034140">
    <property type="component" value="Unassembled WGS sequence"/>
</dbReference>
<dbReference type="InterPro" id="IPR014722">
    <property type="entry name" value="Rib_uL2_dom2"/>
</dbReference>
<dbReference type="PIRSF" id="PIRSF005901">
    <property type="entry name" value="EF-P"/>
    <property type="match status" value="1"/>
</dbReference>
<dbReference type="InterPro" id="IPR013185">
    <property type="entry name" value="Transl_elong_KOW-like"/>
</dbReference>
<comment type="caution">
    <text evidence="4">The sequence shown here is derived from an EMBL/GenBank/DDBJ whole genome shotgun (WGS) entry which is preliminary data.</text>
</comment>
<dbReference type="InterPro" id="IPR015365">
    <property type="entry name" value="Elong-fact-P_C"/>
</dbReference>
<dbReference type="GO" id="GO:0003746">
    <property type="term" value="F:translation elongation factor activity"/>
    <property type="evidence" value="ECO:0007669"/>
    <property type="project" value="UniProtKB-KW"/>
</dbReference>